<dbReference type="PaxDb" id="3635-A0A1U8LLF8"/>
<dbReference type="AlphaFoldDB" id="A0A1U8LLF8"/>
<dbReference type="GO" id="GO:0003677">
    <property type="term" value="F:DNA binding"/>
    <property type="evidence" value="ECO:0007669"/>
    <property type="project" value="InterPro"/>
</dbReference>
<feature type="domain" description="HAT C-terminal dimerisation" evidence="2">
    <location>
        <begin position="25"/>
        <end position="73"/>
    </location>
</feature>
<evidence type="ECO:0000259" key="2">
    <source>
        <dbReference type="Pfam" id="PF05699"/>
    </source>
</evidence>
<reference evidence="3" key="1">
    <citation type="journal article" date="2020" name="Nat. Genet.">
        <title>Genomic diversifications of five Gossypium allopolyploid species and their impact on cotton improvement.</title>
        <authorList>
            <person name="Chen Z.J."/>
            <person name="Sreedasyam A."/>
            <person name="Ando A."/>
            <person name="Song Q."/>
            <person name="De Santiago L.M."/>
            <person name="Hulse-Kemp A.M."/>
            <person name="Ding M."/>
            <person name="Ye W."/>
            <person name="Kirkbride R.C."/>
            <person name="Jenkins J."/>
            <person name="Plott C."/>
            <person name="Lovell J."/>
            <person name="Lin Y.M."/>
            <person name="Vaughn R."/>
            <person name="Liu B."/>
            <person name="Simpson S."/>
            <person name="Scheffler B.E."/>
            <person name="Wen L."/>
            <person name="Saski C.A."/>
            <person name="Grover C.E."/>
            <person name="Hu G."/>
            <person name="Conover J.L."/>
            <person name="Carlson J.W."/>
            <person name="Shu S."/>
            <person name="Boston L.B."/>
            <person name="Williams M."/>
            <person name="Peterson D.G."/>
            <person name="McGee K."/>
            <person name="Jones D.C."/>
            <person name="Wendel J.F."/>
            <person name="Stelly D.M."/>
            <person name="Grimwood J."/>
            <person name="Schmutz J."/>
        </authorList>
    </citation>
    <scope>NUCLEOTIDE SEQUENCE [LARGE SCALE GENOMIC DNA]</scope>
    <source>
        <strain evidence="3">cv. TM-1</strain>
    </source>
</reference>
<name>A0A1U8LLF8_GOSHI</name>
<feature type="region of interest" description="Disordered" evidence="1">
    <location>
        <begin position="77"/>
        <end position="138"/>
    </location>
</feature>
<organism evidence="3 4">
    <name type="scientific">Gossypium hirsutum</name>
    <name type="common">Upland cotton</name>
    <name type="synonym">Gossypium mexicanum</name>
    <dbReference type="NCBI Taxonomy" id="3635"/>
    <lineage>
        <taxon>Eukaryota</taxon>
        <taxon>Viridiplantae</taxon>
        <taxon>Streptophyta</taxon>
        <taxon>Embryophyta</taxon>
        <taxon>Tracheophyta</taxon>
        <taxon>Spermatophyta</taxon>
        <taxon>Magnoliopsida</taxon>
        <taxon>eudicotyledons</taxon>
        <taxon>Gunneridae</taxon>
        <taxon>Pentapetalae</taxon>
        <taxon>rosids</taxon>
        <taxon>malvids</taxon>
        <taxon>Malvales</taxon>
        <taxon>Malvaceae</taxon>
        <taxon>Malvoideae</taxon>
        <taxon>Gossypium</taxon>
    </lineage>
</organism>
<dbReference type="KEGG" id="ghi:107927469"/>
<dbReference type="GeneID" id="107927469"/>
<evidence type="ECO:0000256" key="1">
    <source>
        <dbReference type="SAM" id="MobiDB-lite"/>
    </source>
</evidence>
<sequence>MSLCFPQMQTYLVGGVLILRGSLHLQRWLVILLAMPVSVSAPSSNISAMTINRAYSSLDPESMEALVCSQNWLETTKENDGEHHGPMQNMDKRKRKMKENDTCTVKVSKNRNNEKASSNGDIASDSNKNDHSLSFDNWIEPQCSSSESVGEKAAIMEASVRNRNRLESSIGKPNHGSNIAASIQISNDEPLLNNNQLDQFQSSSSESDDETTLKDKRSWRKEDVRTYLVSSFTEKEKK</sequence>
<dbReference type="RefSeq" id="XP_016714019.2">
    <property type="nucleotide sequence ID" value="XM_016858530.2"/>
</dbReference>
<dbReference type="RefSeq" id="XP_040943955.1">
    <property type="nucleotide sequence ID" value="XM_041088021.1"/>
</dbReference>
<evidence type="ECO:0000313" key="5">
    <source>
        <dbReference type="RefSeq" id="XP_040943955.1"/>
    </source>
</evidence>
<keyword evidence="3" id="KW-1185">Reference proteome</keyword>
<dbReference type="InterPro" id="IPR008906">
    <property type="entry name" value="HATC_C_dom"/>
</dbReference>
<dbReference type="STRING" id="3635.A0A1U8LLF8"/>
<feature type="compositionally biased region" description="Polar residues" evidence="1">
    <location>
        <begin position="115"/>
        <end position="126"/>
    </location>
</feature>
<dbReference type="GO" id="GO:0046983">
    <property type="term" value="F:protein dimerization activity"/>
    <property type="evidence" value="ECO:0007669"/>
    <property type="project" value="InterPro"/>
</dbReference>
<evidence type="ECO:0000313" key="3">
    <source>
        <dbReference type="Proteomes" id="UP000818029"/>
    </source>
</evidence>
<evidence type="ECO:0000313" key="4">
    <source>
        <dbReference type="RefSeq" id="XP_016714019.2"/>
    </source>
</evidence>
<reference evidence="4 5" key="2">
    <citation type="submission" date="2025-05" db="UniProtKB">
        <authorList>
            <consortium name="RefSeq"/>
        </authorList>
    </citation>
    <scope>IDENTIFICATION</scope>
</reference>
<gene>
    <name evidence="4 5" type="primary">LOC107927469</name>
</gene>
<dbReference type="Pfam" id="PF05699">
    <property type="entry name" value="Dimer_Tnp_hAT"/>
    <property type="match status" value="1"/>
</dbReference>
<dbReference type="Proteomes" id="UP000818029">
    <property type="component" value="Chromosome A02"/>
</dbReference>
<accession>A0A1U8LLF8</accession>
<protein>
    <recommendedName>
        <fullName evidence="2">HAT C-terminal dimerisation domain-containing protein</fullName>
    </recommendedName>
</protein>
<proteinExistence type="predicted"/>